<feature type="binding site" evidence="2">
    <location>
        <position position="225"/>
    </location>
    <ligand>
        <name>FAD</name>
        <dbReference type="ChEBI" id="CHEBI:57692"/>
    </ligand>
</feature>
<evidence type="ECO:0000256" key="1">
    <source>
        <dbReference type="ARBA" id="ARBA00010790"/>
    </source>
</evidence>
<keyword evidence="5" id="KW-1185">Reference proteome</keyword>
<name>A0A365HCD9_9ACTN</name>
<evidence type="ECO:0000313" key="4">
    <source>
        <dbReference type="EMBL" id="RAY16804.1"/>
    </source>
</evidence>
<proteinExistence type="inferred from homology"/>
<dbReference type="PROSITE" id="PS00624">
    <property type="entry name" value="GMC_OXRED_2"/>
    <property type="match status" value="1"/>
</dbReference>
<dbReference type="GO" id="GO:0016614">
    <property type="term" value="F:oxidoreductase activity, acting on CH-OH group of donors"/>
    <property type="evidence" value="ECO:0007669"/>
    <property type="project" value="InterPro"/>
</dbReference>
<protein>
    <submittedName>
        <fullName evidence="4">Choline oxidase</fullName>
    </submittedName>
</protein>
<dbReference type="EMBL" id="QLYX01000001">
    <property type="protein sequence ID" value="RAY16804.1"/>
    <property type="molecule type" value="Genomic_DNA"/>
</dbReference>
<evidence type="ECO:0000313" key="5">
    <source>
        <dbReference type="Proteomes" id="UP000251891"/>
    </source>
</evidence>
<evidence type="ECO:0000256" key="2">
    <source>
        <dbReference type="PIRSR" id="PIRSR000137-2"/>
    </source>
</evidence>
<reference evidence="4 5" key="1">
    <citation type="submission" date="2018-06" db="EMBL/GenBank/DDBJ databases">
        <title>Actinomadura craniellae sp. nov. isolated from marine sponge Craniella sp.</title>
        <authorList>
            <person name="Li L."/>
            <person name="Xu Q.H."/>
            <person name="Lin H.W."/>
            <person name="Lu Y.H."/>
        </authorList>
    </citation>
    <scope>NUCLEOTIDE SEQUENCE [LARGE SCALE GENOMIC DNA]</scope>
    <source>
        <strain evidence="4 5">LHW63021</strain>
    </source>
</reference>
<comment type="similarity">
    <text evidence="1">Belongs to the GMC oxidoreductase family.</text>
</comment>
<dbReference type="SUPFAM" id="SSF54373">
    <property type="entry name" value="FAD-linked reductases, C-terminal domain"/>
    <property type="match status" value="1"/>
</dbReference>
<dbReference type="Gene3D" id="3.30.410.40">
    <property type="match status" value="1"/>
</dbReference>
<dbReference type="Proteomes" id="UP000251891">
    <property type="component" value="Unassembled WGS sequence"/>
</dbReference>
<dbReference type="Pfam" id="PF00732">
    <property type="entry name" value="GMC_oxred_N"/>
    <property type="match status" value="1"/>
</dbReference>
<dbReference type="Gene3D" id="3.50.50.60">
    <property type="entry name" value="FAD/NAD(P)-binding domain"/>
    <property type="match status" value="1"/>
</dbReference>
<gene>
    <name evidence="4" type="ORF">DPM19_01145</name>
</gene>
<evidence type="ECO:0000259" key="3">
    <source>
        <dbReference type="PROSITE" id="PS00624"/>
    </source>
</evidence>
<sequence length="530" mass="57675">MVRWRYERTTVTSPEAPPLVDYLVLGGGTAGCIVASRLSEDPEVTVSLVEAGPSDADEPRAHRIQRWPEMLEGEYDLDYRSVPQERGNSFIRQARLRILGGCSTANTMITWRPFRGDLDEWVAFGADGWDYETVNPYFDRLRAPVTPIPPQDRNPYLRDVIDAAAAALDLPVRESWNDTEFRTGAGYFEIGYDPATNHRSSASSTYIRGGAADRENLHLLLGALVERVIVEDGRAVGAVVRRADGRLRELRARREVVVCCGAIDSPALLMRSGIGPRAVLAAAGIDVLVDLPGVGENLQDHAEGLVIWEATGERPSTRATGWDAGYVAIVDEDSVVPDVSTHIPLETWGVNAERYGAVLPDNNVSLVPNVGKPRSRGRVWITSPDPEAPPSIDYRYFTDPDGHDERMLVAGARLARRVAEQEPFASHLVREVFPGPDVQTDAELSAVLRATHQTVYHVSCTCKMGADDDPMAVLDPHLRVRGIDGLRVVDASVFPTIPALNPVGLVMTVAERAADLIRGENGAGSSPAGG</sequence>
<organism evidence="4 5">
    <name type="scientific">Actinomadura craniellae</name>
    <dbReference type="NCBI Taxonomy" id="2231787"/>
    <lineage>
        <taxon>Bacteria</taxon>
        <taxon>Bacillati</taxon>
        <taxon>Actinomycetota</taxon>
        <taxon>Actinomycetes</taxon>
        <taxon>Streptosporangiales</taxon>
        <taxon>Thermomonosporaceae</taxon>
        <taxon>Actinomadura</taxon>
    </lineage>
</organism>
<dbReference type="GO" id="GO:0050660">
    <property type="term" value="F:flavin adenine dinucleotide binding"/>
    <property type="evidence" value="ECO:0007669"/>
    <property type="project" value="InterPro"/>
</dbReference>
<dbReference type="PIRSF" id="PIRSF000137">
    <property type="entry name" value="Alcohol_oxidase"/>
    <property type="match status" value="1"/>
</dbReference>
<dbReference type="Pfam" id="PF05199">
    <property type="entry name" value="GMC_oxred_C"/>
    <property type="match status" value="1"/>
</dbReference>
<keyword evidence="2" id="KW-0274">FAD</keyword>
<dbReference type="InterPro" id="IPR012132">
    <property type="entry name" value="GMC_OxRdtase"/>
</dbReference>
<dbReference type="PROSITE" id="PS51257">
    <property type="entry name" value="PROKAR_LIPOPROTEIN"/>
    <property type="match status" value="1"/>
</dbReference>
<comment type="caution">
    <text evidence="4">The sequence shown here is derived from an EMBL/GenBank/DDBJ whole genome shotgun (WGS) entry which is preliminary data.</text>
</comment>
<dbReference type="InterPro" id="IPR036188">
    <property type="entry name" value="FAD/NAD-bd_sf"/>
</dbReference>
<dbReference type="PANTHER" id="PTHR11552">
    <property type="entry name" value="GLUCOSE-METHANOL-CHOLINE GMC OXIDOREDUCTASE"/>
    <property type="match status" value="1"/>
</dbReference>
<dbReference type="SUPFAM" id="SSF51905">
    <property type="entry name" value="FAD/NAD(P)-binding domain"/>
    <property type="match status" value="1"/>
</dbReference>
<feature type="domain" description="Glucose-methanol-choline oxidoreductase N-terminal" evidence="3">
    <location>
        <begin position="261"/>
        <end position="275"/>
    </location>
</feature>
<accession>A0A365HCD9</accession>
<dbReference type="PANTHER" id="PTHR11552:SF152">
    <property type="entry name" value="OXIDASE (CODA), PUTATIVE (AFU_ORTHOLOGUE AFUA_8G04090)-RELATED"/>
    <property type="match status" value="1"/>
</dbReference>
<dbReference type="OrthoDB" id="9785276at2"/>
<dbReference type="AlphaFoldDB" id="A0A365HCD9"/>
<keyword evidence="2" id="KW-0285">Flavoprotein</keyword>
<dbReference type="InterPro" id="IPR007867">
    <property type="entry name" value="GMC_OxRtase_C"/>
</dbReference>
<comment type="cofactor">
    <cofactor evidence="2">
        <name>FAD</name>
        <dbReference type="ChEBI" id="CHEBI:57692"/>
    </cofactor>
</comment>
<dbReference type="InterPro" id="IPR000172">
    <property type="entry name" value="GMC_OxRdtase_N"/>
</dbReference>